<sequence length="498" mass="55382">MSNNCDGPLIDQHTNSNGGPSPSSNHRAHGRLESDHSSLNPKLIIRVGAKQIISLFIPVSICMFFVAFLSKNVPFFSNADVHLIYAPFNTPNADIGTQTWQTLVNVAIILTFVVVTTFILVLLFKFECYKFLTGWLIITTFVVVFVASFIFFAELLRASMIFFDNITFAILLWNFGVLGLISIHWRSPLVLQQTYLIFNSVIVALILLRFLPKWTCWVLLGAISIWDLIAVLCPRGPLRMLVEMAQERNRPLFPAIIYSTAAAYVTNTVHLSSTTTTSNTKEEGILLKTADERAEAQTLVNVNERLLSSLRRRHPESTSMAPVRDSGDECRSHAHPNGATNDMSRIKGNQSHLPVDSSNTNQELQNPTPPLTTGANEPLSHEMTTTEEQPEVPNVWLRDLQEDVIEREERGVKLGLGDFVFYSVLIGRASLDGDILTAMSCYVAILVGMCLTIVALAVARRALPALPISIICGIIFYFSTAAVITPFIHALSEKRLFF</sequence>
<feature type="region of interest" description="Disordered" evidence="12">
    <location>
        <begin position="310"/>
        <end position="390"/>
    </location>
</feature>
<dbReference type="PRINTS" id="PR01072">
    <property type="entry name" value="PRESENILIN"/>
</dbReference>
<accession>A0A564YG46</accession>
<dbReference type="Gene3D" id="1.10.472.100">
    <property type="entry name" value="Presenilin"/>
    <property type="match status" value="1"/>
</dbReference>
<comment type="subunit">
    <text evidence="10">Homodimer. Component of the gamma-secretase complex, a complex composed of a presenilin homodimer, nicastrin, aph1 and pen2.</text>
</comment>
<evidence type="ECO:0000256" key="9">
    <source>
        <dbReference type="ARBA" id="ARBA00053367"/>
    </source>
</evidence>
<evidence type="ECO:0000256" key="10">
    <source>
        <dbReference type="ARBA" id="ARBA00066080"/>
    </source>
</evidence>
<evidence type="ECO:0000256" key="1">
    <source>
        <dbReference type="ARBA" id="ARBA00008604"/>
    </source>
</evidence>
<dbReference type="FunFam" id="1.10.472.100:FF:000003">
    <property type="entry name" value="Presenilin"/>
    <property type="match status" value="1"/>
</dbReference>
<keyword evidence="4 11" id="KW-0256">Endoplasmic reticulum</keyword>
<evidence type="ECO:0000256" key="7">
    <source>
        <dbReference type="ARBA" id="ARBA00023034"/>
    </source>
</evidence>
<keyword evidence="7 11" id="KW-0333">Golgi apparatus</keyword>
<evidence type="ECO:0000256" key="11">
    <source>
        <dbReference type="RuleBase" id="RU361148"/>
    </source>
</evidence>
<dbReference type="SMART" id="SM00730">
    <property type="entry name" value="PSN"/>
    <property type="match status" value="1"/>
</dbReference>
<dbReference type="GO" id="GO:0016485">
    <property type="term" value="P:protein processing"/>
    <property type="evidence" value="ECO:0007669"/>
    <property type="project" value="InterPro"/>
</dbReference>
<keyword evidence="6 11" id="KW-1133">Transmembrane helix</keyword>
<dbReference type="AlphaFoldDB" id="A0A564YG46"/>
<keyword evidence="5 11" id="KW-0914">Notch signaling pathway</keyword>
<feature type="transmembrane region" description="Helical" evidence="11">
    <location>
        <begin position="435"/>
        <end position="459"/>
    </location>
</feature>
<evidence type="ECO:0000313" key="14">
    <source>
        <dbReference type="Proteomes" id="UP000321570"/>
    </source>
</evidence>
<dbReference type="PANTHER" id="PTHR10202">
    <property type="entry name" value="PRESENILIN"/>
    <property type="match status" value="1"/>
</dbReference>
<gene>
    <name evidence="13" type="ORF">WMSIL1_LOCUS5425</name>
</gene>
<feature type="transmembrane region" description="Helical" evidence="11">
    <location>
        <begin position="103"/>
        <end position="124"/>
    </location>
</feature>
<dbReference type="GO" id="GO:0005789">
    <property type="term" value="C:endoplasmic reticulum membrane"/>
    <property type="evidence" value="ECO:0007669"/>
    <property type="project" value="UniProtKB-SubCell"/>
</dbReference>
<protein>
    <recommendedName>
        <fullName evidence="11">Presenilin</fullName>
        <ecNumber evidence="11">3.4.23.-</ecNumber>
    </recommendedName>
</protein>
<dbReference type="Pfam" id="PF01080">
    <property type="entry name" value="Presenilin"/>
    <property type="match status" value="1"/>
</dbReference>
<evidence type="ECO:0000256" key="3">
    <source>
        <dbReference type="ARBA" id="ARBA00022801"/>
    </source>
</evidence>
<feature type="transmembrane region" description="Helical" evidence="11">
    <location>
        <begin position="195"/>
        <end position="211"/>
    </location>
</feature>
<feature type="transmembrane region" description="Helical" evidence="11">
    <location>
        <begin position="131"/>
        <end position="153"/>
    </location>
</feature>
<reference evidence="13 14" key="1">
    <citation type="submission" date="2019-07" db="EMBL/GenBank/DDBJ databases">
        <authorList>
            <person name="Jastrzebski P J."/>
            <person name="Paukszto L."/>
            <person name="Jastrzebski P J."/>
        </authorList>
    </citation>
    <scope>NUCLEOTIDE SEQUENCE [LARGE SCALE GENOMIC DNA]</scope>
    <source>
        <strain evidence="13 14">WMS-il1</strain>
    </source>
</reference>
<comment type="domain">
    <text evidence="11">The PAL motif is required for normal active site conformation.</text>
</comment>
<dbReference type="InterPro" id="IPR006639">
    <property type="entry name" value="Preselin/SPP"/>
</dbReference>
<feature type="compositionally biased region" description="Low complexity" evidence="12">
    <location>
        <begin position="15"/>
        <end position="25"/>
    </location>
</feature>
<keyword evidence="8 11" id="KW-0472">Membrane</keyword>
<feature type="compositionally biased region" description="Polar residues" evidence="12">
    <location>
        <begin position="338"/>
        <end position="375"/>
    </location>
</feature>
<keyword evidence="14" id="KW-1185">Reference proteome</keyword>
<dbReference type="GO" id="GO:0006509">
    <property type="term" value="P:membrane protein ectodomain proteolysis"/>
    <property type="evidence" value="ECO:0007669"/>
    <property type="project" value="TreeGrafter"/>
</dbReference>
<evidence type="ECO:0000256" key="5">
    <source>
        <dbReference type="ARBA" id="ARBA00022976"/>
    </source>
</evidence>
<comment type="function">
    <text evidence="11">Probable subunit of the gamma-secretase complex, an endoprotease complex that catalyzes the intramembrane cleavage of integral membrane proteins such as Notch receptors.</text>
</comment>
<evidence type="ECO:0000256" key="4">
    <source>
        <dbReference type="ARBA" id="ARBA00022824"/>
    </source>
</evidence>
<dbReference type="GO" id="GO:0044351">
    <property type="term" value="P:macropinocytosis"/>
    <property type="evidence" value="ECO:0007669"/>
    <property type="project" value="UniProtKB-ARBA"/>
</dbReference>
<feature type="transmembrane region" description="Helical" evidence="11">
    <location>
        <begin position="217"/>
        <end position="238"/>
    </location>
</feature>
<comment type="similarity">
    <text evidence="1 11">Belongs to the peptidase A22A family.</text>
</comment>
<evidence type="ECO:0000256" key="6">
    <source>
        <dbReference type="ARBA" id="ARBA00022989"/>
    </source>
</evidence>
<keyword evidence="2 11" id="KW-0812">Transmembrane</keyword>
<dbReference type="InterPro" id="IPR001108">
    <property type="entry name" value="Peptidase_A22A"/>
</dbReference>
<feature type="transmembrane region" description="Helical" evidence="11">
    <location>
        <begin position="52"/>
        <end position="70"/>
    </location>
</feature>
<evidence type="ECO:0000256" key="12">
    <source>
        <dbReference type="SAM" id="MobiDB-lite"/>
    </source>
</evidence>
<evidence type="ECO:0000313" key="13">
    <source>
        <dbReference type="EMBL" id="VUZ45583.1"/>
    </source>
</evidence>
<feature type="transmembrane region" description="Helical" evidence="11">
    <location>
        <begin position="165"/>
        <end position="183"/>
    </location>
</feature>
<comment type="function">
    <text evidence="9">Probable catalytic subunit of the gamma-secretase complex, an endoprotease complex that catalyzes the intramembrane cleavage of integral membrane proteins such as Notch receptors. Requires the other members of the gamma-secretase complex to have a protease activity.</text>
</comment>
<dbReference type="GO" id="GO:0070765">
    <property type="term" value="C:gamma-secretase complex"/>
    <property type="evidence" value="ECO:0007669"/>
    <property type="project" value="TreeGrafter"/>
</dbReference>
<organism evidence="13 14">
    <name type="scientific">Hymenolepis diminuta</name>
    <name type="common">Rat tapeworm</name>
    <dbReference type="NCBI Taxonomy" id="6216"/>
    <lineage>
        <taxon>Eukaryota</taxon>
        <taxon>Metazoa</taxon>
        <taxon>Spiralia</taxon>
        <taxon>Lophotrochozoa</taxon>
        <taxon>Platyhelminthes</taxon>
        <taxon>Cestoda</taxon>
        <taxon>Eucestoda</taxon>
        <taxon>Cyclophyllidea</taxon>
        <taxon>Hymenolepididae</taxon>
        <taxon>Hymenolepis</taxon>
    </lineage>
</organism>
<dbReference type="GO" id="GO:0000139">
    <property type="term" value="C:Golgi membrane"/>
    <property type="evidence" value="ECO:0007669"/>
    <property type="project" value="UniProtKB-SubCell"/>
</dbReference>
<evidence type="ECO:0000256" key="2">
    <source>
        <dbReference type="ARBA" id="ARBA00022692"/>
    </source>
</evidence>
<keyword evidence="3 11" id="KW-0378">Hydrolase</keyword>
<feature type="region of interest" description="Disordered" evidence="12">
    <location>
        <begin position="1"/>
        <end position="34"/>
    </location>
</feature>
<dbReference type="InterPro" id="IPR042524">
    <property type="entry name" value="Presenilin_C"/>
</dbReference>
<dbReference type="PANTHER" id="PTHR10202:SF13">
    <property type="entry name" value="PRESENILIN HOMOLOG"/>
    <property type="match status" value="1"/>
</dbReference>
<dbReference type="EMBL" id="CABIJS010000177">
    <property type="protein sequence ID" value="VUZ45583.1"/>
    <property type="molecule type" value="Genomic_DNA"/>
</dbReference>
<dbReference type="GO" id="GO:0034205">
    <property type="term" value="P:amyloid-beta formation"/>
    <property type="evidence" value="ECO:0007669"/>
    <property type="project" value="TreeGrafter"/>
</dbReference>
<feature type="transmembrane region" description="Helical" evidence="11">
    <location>
        <begin position="465"/>
        <end position="488"/>
    </location>
</feature>
<dbReference type="Proteomes" id="UP000321570">
    <property type="component" value="Unassembled WGS sequence"/>
</dbReference>
<keyword evidence="11" id="KW-0645">Protease</keyword>
<dbReference type="GO" id="GO:0055074">
    <property type="term" value="P:calcium ion homeostasis"/>
    <property type="evidence" value="ECO:0007669"/>
    <property type="project" value="TreeGrafter"/>
</dbReference>
<comment type="subcellular location">
    <subcellularLocation>
        <location evidence="11">Endoplasmic reticulum membrane</location>
        <topology evidence="11">Multi-pass membrane protein</topology>
    </subcellularLocation>
    <subcellularLocation>
        <location evidence="11">Golgi apparatus membrane</location>
        <topology evidence="11">Multi-pass membrane protein</topology>
    </subcellularLocation>
</comment>
<dbReference type="GO" id="GO:0007219">
    <property type="term" value="P:Notch signaling pathway"/>
    <property type="evidence" value="ECO:0007669"/>
    <property type="project" value="UniProtKB-KW"/>
</dbReference>
<dbReference type="EC" id="3.4.23.-" evidence="11"/>
<name>A0A564YG46_HYMDI</name>
<evidence type="ECO:0000256" key="8">
    <source>
        <dbReference type="ARBA" id="ARBA00023136"/>
    </source>
</evidence>
<proteinExistence type="inferred from homology"/>
<dbReference type="GO" id="GO:0042500">
    <property type="term" value="F:aspartic endopeptidase activity, intramembrane cleaving"/>
    <property type="evidence" value="ECO:0007669"/>
    <property type="project" value="InterPro"/>
</dbReference>